<dbReference type="AlphaFoldDB" id="A0A1N6XEY4"/>
<dbReference type="GO" id="GO:0016491">
    <property type="term" value="F:oxidoreductase activity"/>
    <property type="evidence" value="ECO:0007669"/>
    <property type="project" value="UniProtKB-KW"/>
</dbReference>
<evidence type="ECO:0000313" key="4">
    <source>
        <dbReference type="Proteomes" id="UP000185924"/>
    </source>
</evidence>
<dbReference type="Pfam" id="PF01266">
    <property type="entry name" value="DAO"/>
    <property type="match status" value="1"/>
</dbReference>
<dbReference type="EMBL" id="FTNM01000002">
    <property type="protein sequence ID" value="SIR00885.1"/>
    <property type="molecule type" value="Genomic_DNA"/>
</dbReference>
<protein>
    <submittedName>
        <fullName evidence="3">D-amino-acid dehydrogenase</fullName>
    </submittedName>
</protein>
<evidence type="ECO:0000256" key="1">
    <source>
        <dbReference type="ARBA" id="ARBA00023002"/>
    </source>
</evidence>
<dbReference type="STRING" id="1077936.SAMN05421545_2102"/>
<dbReference type="PANTHER" id="PTHR13847">
    <property type="entry name" value="SARCOSINE DEHYDROGENASE-RELATED"/>
    <property type="match status" value="1"/>
</dbReference>
<dbReference type="InterPro" id="IPR006076">
    <property type="entry name" value="FAD-dep_OxRdtase"/>
</dbReference>
<dbReference type="SUPFAM" id="SSF54373">
    <property type="entry name" value="FAD-linked reductases, C-terminal domain"/>
    <property type="match status" value="1"/>
</dbReference>
<dbReference type="RefSeq" id="WP_076422029.1">
    <property type="nucleotide sequence ID" value="NZ_FTNM01000002.1"/>
</dbReference>
<dbReference type="PANTHER" id="PTHR13847:SF289">
    <property type="entry name" value="GLYCINE OXIDASE"/>
    <property type="match status" value="1"/>
</dbReference>
<sequence length="421" mass="46488">MSKVVIVGGGIIGMFTAWYLTEEGFSVTIIDKGDLRDNCSIGNAGMLVPSHIIPLASPGIISKGFRWMLSSTSPFYIHPRLDRRLLQWCMHFYRAATPQHVANSIPYLKNLSLLSKSLYLEFAAAHPEIELKQDGLLMLYKTAEGAHEEKEFALLARQHGLEAEILSPKEVQGLEPNLELDILGGVHFPGDAHLNPAALSACLHRLLLDRGVCMVSHLEVLDFVTAGRRVTAVVTDKGDIATDHIIVCAGSWSGEVARKLQLNLPMLGGKGYSFVVDNKPAIQRPTILTEERVAVTPYGNKVRFGGTMEITPANRHINMKRVQGIHASIARYYTNFKCPLPQKEDVWSGLRPCSPDGLPYIGYTQRWNNVLFGTGHSMMGVSLAPATGKVLAEQLLHRKESVLSDAFSPDRYSQASYQLMK</sequence>
<dbReference type="Gene3D" id="3.30.9.10">
    <property type="entry name" value="D-Amino Acid Oxidase, subunit A, domain 2"/>
    <property type="match status" value="1"/>
</dbReference>
<dbReference type="Proteomes" id="UP000185924">
    <property type="component" value="Unassembled WGS sequence"/>
</dbReference>
<keyword evidence="4" id="KW-1185">Reference proteome</keyword>
<reference evidence="4" key="1">
    <citation type="submission" date="2017-01" db="EMBL/GenBank/DDBJ databases">
        <authorList>
            <person name="Varghese N."/>
            <person name="Submissions S."/>
        </authorList>
    </citation>
    <scope>NUCLEOTIDE SEQUENCE [LARGE SCALE GENOMIC DNA]</scope>
    <source>
        <strain evidence="4">DM9</strain>
    </source>
</reference>
<dbReference type="OrthoDB" id="9794226at2"/>
<feature type="domain" description="FAD dependent oxidoreductase" evidence="2">
    <location>
        <begin position="3"/>
        <end position="393"/>
    </location>
</feature>
<proteinExistence type="predicted"/>
<gene>
    <name evidence="3" type="ORF">SAMN05421545_2102</name>
</gene>
<evidence type="ECO:0000313" key="3">
    <source>
        <dbReference type="EMBL" id="SIR00885.1"/>
    </source>
</evidence>
<dbReference type="SUPFAM" id="SSF51905">
    <property type="entry name" value="FAD/NAD(P)-binding domain"/>
    <property type="match status" value="1"/>
</dbReference>
<dbReference type="GO" id="GO:0005737">
    <property type="term" value="C:cytoplasm"/>
    <property type="evidence" value="ECO:0007669"/>
    <property type="project" value="TreeGrafter"/>
</dbReference>
<dbReference type="InterPro" id="IPR036188">
    <property type="entry name" value="FAD/NAD-bd_sf"/>
</dbReference>
<organism evidence="3 4">
    <name type="scientific">Pontibacter lucknowensis</name>
    <dbReference type="NCBI Taxonomy" id="1077936"/>
    <lineage>
        <taxon>Bacteria</taxon>
        <taxon>Pseudomonadati</taxon>
        <taxon>Bacteroidota</taxon>
        <taxon>Cytophagia</taxon>
        <taxon>Cytophagales</taxon>
        <taxon>Hymenobacteraceae</taxon>
        <taxon>Pontibacter</taxon>
    </lineage>
</organism>
<keyword evidence="1" id="KW-0560">Oxidoreductase</keyword>
<accession>A0A1N6XEY4</accession>
<name>A0A1N6XEY4_9BACT</name>
<evidence type="ECO:0000259" key="2">
    <source>
        <dbReference type="Pfam" id="PF01266"/>
    </source>
</evidence>
<dbReference type="Gene3D" id="3.50.50.60">
    <property type="entry name" value="FAD/NAD(P)-binding domain"/>
    <property type="match status" value="2"/>
</dbReference>